<comment type="subcellular location">
    <subcellularLocation>
        <location evidence="1">Periplasm</location>
    </subcellularLocation>
</comment>
<evidence type="ECO:0000256" key="1">
    <source>
        <dbReference type="ARBA" id="ARBA00004418"/>
    </source>
</evidence>
<evidence type="ECO:0000256" key="2">
    <source>
        <dbReference type="ARBA" id="ARBA00022729"/>
    </source>
</evidence>
<name>A0A1Y2L6K3_9PROT</name>
<dbReference type="InterPro" id="IPR017585">
    <property type="entry name" value="SAF_FlgA"/>
</dbReference>
<dbReference type="PANTHER" id="PTHR36307:SF1">
    <property type="entry name" value="FLAGELLA BASAL BODY P-RING FORMATION PROTEIN FLGA"/>
    <property type="match status" value="1"/>
</dbReference>
<dbReference type="NCBIfam" id="TIGR03170">
    <property type="entry name" value="flgA_cterm"/>
    <property type="match status" value="1"/>
</dbReference>
<evidence type="ECO:0000256" key="3">
    <source>
        <dbReference type="ARBA" id="ARBA00022764"/>
    </source>
</evidence>
<dbReference type="GO" id="GO:0044780">
    <property type="term" value="P:bacterial-type flagellum assembly"/>
    <property type="evidence" value="ECO:0007669"/>
    <property type="project" value="InterPro"/>
</dbReference>
<keyword evidence="5" id="KW-0282">Flagellum</keyword>
<dbReference type="SMART" id="SM00858">
    <property type="entry name" value="SAF"/>
    <property type="match status" value="1"/>
</dbReference>
<reference evidence="5 6" key="1">
    <citation type="submission" date="2014-03" db="EMBL/GenBank/DDBJ databases">
        <title>The draft genome sequence of Thalassospira alkalitolerans JCM 18968.</title>
        <authorList>
            <person name="Lai Q."/>
            <person name="Shao Z."/>
        </authorList>
    </citation>
    <scope>NUCLEOTIDE SEQUENCE [LARGE SCALE GENOMIC DNA]</scope>
    <source>
        <strain evidence="5 6">JCM 18968</strain>
    </source>
</reference>
<dbReference type="OrthoDB" id="7727421at2"/>
<comment type="caution">
    <text evidence="5">The sequence shown here is derived from an EMBL/GenBank/DDBJ whole genome shotgun (WGS) entry which is preliminary data.</text>
</comment>
<sequence>MARAPLKKTVARATRIYAFYTVPCYSWRMKIQKIFLALILMLPALLSDPARVQAQSSAIQQDMTSNILLRPDAIVEGQYVTLGDIFSGIDPQISDLAVAHAPQPGRQTVLDYRWLYGIAQRHNVPWRPRTTADQIVITRASQTISIDEISDAVKDALVQHGIKPPFAVDLSGETFQIHLPVDVPAMVEITGLDVNQRTNRFIANVTTGSQTAQRRTYRMSGRYYPLAQVPVIIEPIRRGAIVRPDQVEYRDMRAERVPAGTIRDIDDVIGKEALRPIKSDEPLLFRDFSNPILVRRGALVVIRLVTANMSLTARGKALEDGSKGSVIRVMNLASNKTIQVEVVAENEVRALPAMSQ</sequence>
<evidence type="ECO:0000259" key="4">
    <source>
        <dbReference type="SMART" id="SM00858"/>
    </source>
</evidence>
<dbReference type="GO" id="GO:0042597">
    <property type="term" value="C:periplasmic space"/>
    <property type="evidence" value="ECO:0007669"/>
    <property type="project" value="UniProtKB-SubCell"/>
</dbReference>
<dbReference type="CDD" id="cd11614">
    <property type="entry name" value="SAF_CpaB_FlgA_like"/>
    <property type="match status" value="1"/>
</dbReference>
<evidence type="ECO:0000313" key="6">
    <source>
        <dbReference type="Proteomes" id="UP000193396"/>
    </source>
</evidence>
<dbReference type="Gene3D" id="3.90.1210.10">
    <property type="entry name" value="Antifreeze-like/N-acetylneuraminic acid synthase C-terminal domain"/>
    <property type="match status" value="1"/>
</dbReference>
<dbReference type="Proteomes" id="UP000193396">
    <property type="component" value="Unassembled WGS sequence"/>
</dbReference>
<keyword evidence="5" id="KW-0969">Cilium</keyword>
<protein>
    <submittedName>
        <fullName evidence="5">Flagellar basal body P-ring biosynthesis protein FlgA</fullName>
    </submittedName>
</protein>
<dbReference type="EMBL" id="JFKB01000021">
    <property type="protein sequence ID" value="OSQ44032.1"/>
    <property type="molecule type" value="Genomic_DNA"/>
</dbReference>
<keyword evidence="3" id="KW-0574">Periplasm</keyword>
<dbReference type="PANTHER" id="PTHR36307">
    <property type="entry name" value="FLAGELLA BASAL BODY P-RING FORMATION PROTEIN FLGA"/>
    <property type="match status" value="1"/>
</dbReference>
<dbReference type="STRING" id="1293890.TALK_19465"/>
<organism evidence="5 6">
    <name type="scientific">Thalassospira alkalitolerans</name>
    <dbReference type="NCBI Taxonomy" id="1293890"/>
    <lineage>
        <taxon>Bacteria</taxon>
        <taxon>Pseudomonadati</taxon>
        <taxon>Pseudomonadota</taxon>
        <taxon>Alphaproteobacteria</taxon>
        <taxon>Rhodospirillales</taxon>
        <taxon>Thalassospiraceae</taxon>
        <taxon>Thalassospira</taxon>
    </lineage>
</organism>
<dbReference type="InterPro" id="IPR013974">
    <property type="entry name" value="SAF"/>
</dbReference>
<dbReference type="InterPro" id="IPR039246">
    <property type="entry name" value="Flagellar_FlgA"/>
</dbReference>
<keyword evidence="2" id="KW-0732">Signal</keyword>
<dbReference type="Gene3D" id="2.30.30.760">
    <property type="match status" value="1"/>
</dbReference>
<keyword evidence="6" id="KW-1185">Reference proteome</keyword>
<dbReference type="AlphaFoldDB" id="A0A1Y2L6K3"/>
<proteinExistence type="predicted"/>
<evidence type="ECO:0000313" key="5">
    <source>
        <dbReference type="EMBL" id="OSQ44032.1"/>
    </source>
</evidence>
<feature type="domain" description="SAF" evidence="4">
    <location>
        <begin position="227"/>
        <end position="289"/>
    </location>
</feature>
<gene>
    <name evidence="5" type="ORF">TALK_19465</name>
</gene>
<dbReference type="Pfam" id="PF13144">
    <property type="entry name" value="ChapFlgA"/>
    <property type="match status" value="1"/>
</dbReference>
<accession>A0A1Y2L6K3</accession>
<keyword evidence="5" id="KW-0966">Cell projection</keyword>